<evidence type="ECO:0000313" key="2">
    <source>
        <dbReference type="Proteomes" id="UP000277928"/>
    </source>
</evidence>
<sequence length="166" mass="19170">SIIELRNKGMHEREQNEDYMKIMMTIANNLDMFANSIDKLKKYIERVENESFIWNEIRNGKRISVSSQTLTDTSTNGKQKSKRFSRRMQGAIYGAMNALRDIPVALGNIAPIAPENTLDELSENSETQLNDESEIEIELEEEEPLEAALERIKILKKRFSDMLQMV</sequence>
<evidence type="ECO:0000313" key="1">
    <source>
        <dbReference type="EMBL" id="VDM93497.1"/>
    </source>
</evidence>
<dbReference type="EMBL" id="UYRX01002747">
    <property type="protein sequence ID" value="VDM93497.1"/>
    <property type="molecule type" value="Genomic_DNA"/>
</dbReference>
<dbReference type="OMA" id="IMMTIAN"/>
<dbReference type="OrthoDB" id="5865704at2759"/>
<dbReference type="Proteomes" id="UP000277928">
    <property type="component" value="Unassembled WGS sequence"/>
</dbReference>
<protein>
    <submittedName>
        <fullName evidence="1">Uncharacterized protein</fullName>
    </submittedName>
</protein>
<name>A0A3P7K9Z3_LITSI</name>
<proteinExistence type="predicted"/>
<organism evidence="1 2">
    <name type="scientific">Litomosoides sigmodontis</name>
    <name type="common">Filarial nematode worm</name>
    <dbReference type="NCBI Taxonomy" id="42156"/>
    <lineage>
        <taxon>Eukaryota</taxon>
        <taxon>Metazoa</taxon>
        <taxon>Ecdysozoa</taxon>
        <taxon>Nematoda</taxon>
        <taxon>Chromadorea</taxon>
        <taxon>Rhabditida</taxon>
        <taxon>Spirurina</taxon>
        <taxon>Spiruromorpha</taxon>
        <taxon>Filarioidea</taxon>
        <taxon>Onchocercidae</taxon>
        <taxon>Litomosoides</taxon>
    </lineage>
</organism>
<reference evidence="1 2" key="1">
    <citation type="submission" date="2018-08" db="EMBL/GenBank/DDBJ databases">
        <authorList>
            <person name="Laetsch R D."/>
            <person name="Stevens L."/>
            <person name="Kumar S."/>
            <person name="Blaxter L. M."/>
        </authorList>
    </citation>
    <scope>NUCLEOTIDE SEQUENCE [LARGE SCALE GENOMIC DNA]</scope>
</reference>
<dbReference type="AlphaFoldDB" id="A0A3P7K9Z3"/>
<feature type="non-terminal residue" evidence="1">
    <location>
        <position position="1"/>
    </location>
</feature>
<keyword evidence="2" id="KW-1185">Reference proteome</keyword>
<accession>A0A3P7K9Z3</accession>
<gene>
    <name evidence="1" type="ORF">NLS_LOCUS10188</name>
</gene>